<gene>
    <name evidence="1" type="ORF">OKA104_LOCUS50719</name>
</gene>
<protein>
    <submittedName>
        <fullName evidence="1">Uncharacterized protein</fullName>
    </submittedName>
</protein>
<comment type="caution">
    <text evidence="1">The sequence shown here is derived from an EMBL/GenBank/DDBJ whole genome shotgun (WGS) entry which is preliminary data.</text>
</comment>
<dbReference type="AlphaFoldDB" id="A0A820NJM1"/>
<organism evidence="1 2">
    <name type="scientific">Adineta steineri</name>
    <dbReference type="NCBI Taxonomy" id="433720"/>
    <lineage>
        <taxon>Eukaryota</taxon>
        <taxon>Metazoa</taxon>
        <taxon>Spiralia</taxon>
        <taxon>Gnathifera</taxon>
        <taxon>Rotifera</taxon>
        <taxon>Eurotatoria</taxon>
        <taxon>Bdelloidea</taxon>
        <taxon>Adinetida</taxon>
        <taxon>Adinetidae</taxon>
        <taxon>Adineta</taxon>
    </lineage>
</organism>
<accession>A0A820NJM1</accession>
<reference evidence="1" key="1">
    <citation type="submission" date="2021-02" db="EMBL/GenBank/DDBJ databases">
        <authorList>
            <person name="Nowell W R."/>
        </authorList>
    </citation>
    <scope>NUCLEOTIDE SEQUENCE</scope>
</reference>
<feature type="non-terminal residue" evidence="1">
    <location>
        <position position="132"/>
    </location>
</feature>
<evidence type="ECO:0000313" key="2">
    <source>
        <dbReference type="Proteomes" id="UP000663881"/>
    </source>
</evidence>
<evidence type="ECO:0000313" key="1">
    <source>
        <dbReference type="EMBL" id="CAF4387945.1"/>
    </source>
</evidence>
<dbReference type="Proteomes" id="UP000663881">
    <property type="component" value="Unassembled WGS sequence"/>
</dbReference>
<proteinExistence type="predicted"/>
<name>A0A820NJM1_9BILA</name>
<sequence>MLFIKYTLEPEIYDLHQVLVKHHHQISARILTLPESYRIQLSNLLDHLLHIDKENYIINFRESFIFTNAIENDDDDNDVLFKTRSDKNDKDSLINNEDQLFKNIDINTRAEFETTTIFTTCITGLEKGRINH</sequence>
<dbReference type="EMBL" id="CAJOAY010026042">
    <property type="protein sequence ID" value="CAF4387945.1"/>
    <property type="molecule type" value="Genomic_DNA"/>
</dbReference>